<dbReference type="Gene3D" id="3.40.50.1820">
    <property type="entry name" value="alpha/beta hydrolase"/>
    <property type="match status" value="1"/>
</dbReference>
<dbReference type="AlphaFoldDB" id="A0AAV8XJF2"/>
<proteinExistence type="inferred from homology"/>
<protein>
    <recommendedName>
        <fullName evidence="3">AB hydrolase-1 domain-containing protein</fullName>
    </recommendedName>
</protein>
<name>A0AAV8XJF2_9CUCU</name>
<sequence>MIPHLKKPVNDTFIFELIIPSLPGFGYSDGSNKPKCQTPHVAHILKNLMKRLGHEKFYVHGSDWGGIVANNMATLFPKNVLGFHSNFCISLRYISIVKLILGSLYPRIIVSYEFESKLYPLRSLLRFYFAESGYLHIQGTKPDTIGISLENSPEGLLAFMLEKLSVGTNKNNVHVDNAGLDKFDKTLLMDIIMFYYWFPKSATTSGRFYAENLNVDAFRYGLHK</sequence>
<dbReference type="InterPro" id="IPR029058">
    <property type="entry name" value="AB_hydrolase_fold"/>
</dbReference>
<dbReference type="PRINTS" id="PR00412">
    <property type="entry name" value="EPOXHYDRLASE"/>
</dbReference>
<evidence type="ECO:0000313" key="5">
    <source>
        <dbReference type="Proteomes" id="UP001162156"/>
    </source>
</evidence>
<dbReference type="PANTHER" id="PTHR21661:SF35">
    <property type="entry name" value="EPOXIDE HYDROLASE"/>
    <property type="match status" value="1"/>
</dbReference>
<gene>
    <name evidence="4" type="ORF">NQ314_011433</name>
</gene>
<accession>A0AAV8XJF2</accession>
<dbReference type="Pfam" id="PF00561">
    <property type="entry name" value="Abhydrolase_1"/>
    <property type="match status" value="1"/>
</dbReference>
<dbReference type="PANTHER" id="PTHR21661">
    <property type="entry name" value="EPOXIDE HYDROLASE 1-RELATED"/>
    <property type="match status" value="1"/>
</dbReference>
<comment type="caution">
    <text evidence="4">The sequence shown here is derived from an EMBL/GenBank/DDBJ whole genome shotgun (WGS) entry which is preliminary data.</text>
</comment>
<dbReference type="Proteomes" id="UP001162156">
    <property type="component" value="Unassembled WGS sequence"/>
</dbReference>
<evidence type="ECO:0000259" key="3">
    <source>
        <dbReference type="Pfam" id="PF00561"/>
    </source>
</evidence>
<evidence type="ECO:0000313" key="4">
    <source>
        <dbReference type="EMBL" id="KAJ8938574.1"/>
    </source>
</evidence>
<dbReference type="GO" id="GO:0097176">
    <property type="term" value="P:epoxide metabolic process"/>
    <property type="evidence" value="ECO:0007669"/>
    <property type="project" value="TreeGrafter"/>
</dbReference>
<reference evidence="4" key="1">
    <citation type="journal article" date="2023" name="Insect Mol. Biol.">
        <title>Genome sequencing provides insights into the evolution of gene families encoding plant cell wall-degrading enzymes in longhorned beetles.</title>
        <authorList>
            <person name="Shin N.R."/>
            <person name="Okamura Y."/>
            <person name="Kirsch R."/>
            <person name="Pauchet Y."/>
        </authorList>
    </citation>
    <scope>NUCLEOTIDE SEQUENCE</scope>
    <source>
        <strain evidence="4">RBIC_L_NR</strain>
    </source>
</reference>
<dbReference type="GO" id="GO:0004301">
    <property type="term" value="F:epoxide hydrolase activity"/>
    <property type="evidence" value="ECO:0007669"/>
    <property type="project" value="TreeGrafter"/>
</dbReference>
<dbReference type="SUPFAM" id="SSF53474">
    <property type="entry name" value="alpha/beta-Hydrolases"/>
    <property type="match status" value="1"/>
</dbReference>
<keyword evidence="5" id="KW-1185">Reference proteome</keyword>
<feature type="domain" description="AB hydrolase-1" evidence="3">
    <location>
        <begin position="2"/>
        <end position="84"/>
    </location>
</feature>
<dbReference type="EMBL" id="JANEYF010003175">
    <property type="protein sequence ID" value="KAJ8938574.1"/>
    <property type="molecule type" value="Genomic_DNA"/>
</dbReference>
<organism evidence="4 5">
    <name type="scientific">Rhamnusium bicolor</name>
    <dbReference type="NCBI Taxonomy" id="1586634"/>
    <lineage>
        <taxon>Eukaryota</taxon>
        <taxon>Metazoa</taxon>
        <taxon>Ecdysozoa</taxon>
        <taxon>Arthropoda</taxon>
        <taxon>Hexapoda</taxon>
        <taxon>Insecta</taxon>
        <taxon>Pterygota</taxon>
        <taxon>Neoptera</taxon>
        <taxon>Endopterygota</taxon>
        <taxon>Coleoptera</taxon>
        <taxon>Polyphaga</taxon>
        <taxon>Cucujiformia</taxon>
        <taxon>Chrysomeloidea</taxon>
        <taxon>Cerambycidae</taxon>
        <taxon>Lepturinae</taxon>
        <taxon>Rhagiini</taxon>
        <taxon>Rhamnusium</taxon>
    </lineage>
</organism>
<evidence type="ECO:0000256" key="1">
    <source>
        <dbReference type="ARBA" id="ARBA00010088"/>
    </source>
</evidence>
<keyword evidence="2" id="KW-0378">Hydrolase</keyword>
<dbReference type="InterPro" id="IPR000639">
    <property type="entry name" value="Epox_hydrolase-like"/>
</dbReference>
<dbReference type="InterPro" id="IPR000073">
    <property type="entry name" value="AB_hydrolase_1"/>
</dbReference>
<evidence type="ECO:0000256" key="2">
    <source>
        <dbReference type="ARBA" id="ARBA00022801"/>
    </source>
</evidence>
<comment type="similarity">
    <text evidence="1">Belongs to the peptidase S33 family.</text>
</comment>